<dbReference type="GO" id="GO:0005795">
    <property type="term" value="C:Golgi stack"/>
    <property type="evidence" value="ECO:0007669"/>
    <property type="project" value="UniProtKB-SubCell"/>
</dbReference>
<keyword evidence="6" id="KW-1185">Reference proteome</keyword>
<name>A0A1G4J6H6_9SACH</name>
<evidence type="ECO:0000313" key="6">
    <source>
        <dbReference type="Proteomes" id="UP000191144"/>
    </source>
</evidence>
<comment type="subcellular location">
    <subcellularLocation>
        <location evidence="1">Golgi apparatus</location>
        <location evidence="1">Golgi stack</location>
    </subcellularLocation>
</comment>
<dbReference type="GO" id="GO:0005096">
    <property type="term" value="F:GTPase activator activity"/>
    <property type="evidence" value="ECO:0007669"/>
    <property type="project" value="UniProtKB-KW"/>
</dbReference>
<dbReference type="EMBL" id="LT598482">
    <property type="protein sequence ID" value="SCU85435.1"/>
    <property type="molecule type" value="Genomic_DNA"/>
</dbReference>
<dbReference type="Gene3D" id="1.10.8.270">
    <property type="entry name" value="putative rabgap domain of human tbc1 domain family member 14 like domains"/>
    <property type="match status" value="1"/>
</dbReference>
<feature type="compositionally biased region" description="Low complexity" evidence="3">
    <location>
        <begin position="27"/>
        <end position="41"/>
    </location>
</feature>
<dbReference type="OrthoDB" id="26371at2759"/>
<feature type="region of interest" description="Disordered" evidence="3">
    <location>
        <begin position="1"/>
        <end position="119"/>
    </location>
</feature>
<feature type="compositionally biased region" description="Low complexity" evidence="3">
    <location>
        <begin position="97"/>
        <end position="108"/>
    </location>
</feature>
<proteinExistence type="predicted"/>
<dbReference type="InterPro" id="IPR000195">
    <property type="entry name" value="Rab-GAP-TBC_dom"/>
</dbReference>
<feature type="region of interest" description="Disordered" evidence="3">
    <location>
        <begin position="158"/>
        <end position="196"/>
    </location>
</feature>
<dbReference type="Gene3D" id="1.10.10.750">
    <property type="entry name" value="Ypt/Rab-GAP domain of gyp1p, domain 1"/>
    <property type="match status" value="1"/>
</dbReference>
<dbReference type="FunFam" id="1.10.8.270:FF:000004">
    <property type="entry name" value="TBC1 domain family, member 22B"/>
    <property type="match status" value="1"/>
</dbReference>
<dbReference type="AlphaFoldDB" id="A0A1G4J6H6"/>
<keyword evidence="2" id="KW-0343">GTPase activation</keyword>
<dbReference type="PANTHER" id="PTHR22957:SF26">
    <property type="entry name" value="LD44506P"/>
    <property type="match status" value="1"/>
</dbReference>
<evidence type="ECO:0000256" key="2">
    <source>
        <dbReference type="ARBA" id="ARBA00022468"/>
    </source>
</evidence>
<evidence type="ECO:0000256" key="3">
    <source>
        <dbReference type="SAM" id="MobiDB-lite"/>
    </source>
</evidence>
<gene>
    <name evidence="5" type="ORF">LAME_0D01332G</name>
</gene>
<accession>A0A1G4J6H6</accession>
<sequence length="587" mass="66962">MGVRPTTTSASPTQREIYQKSNNSSPSLVGSLIKSLKSSSSTRHHHQQSGAVSGDSDTNQSSRKPHHHLGRSPSQAGTSQHHGRGVSHIHMSPLRKSSSGSSNTASTSAHKEKHQSKRDKYFRDLDEDWSAVIEDYNMPIPVISNGGVELKPPVNVGLRRKEETESRSPSAGYPSLPHLNKSQSSDLKSQYEHENERELQELNSIMQRVAKFDTILQPTNGNLINLSELRRLSWNGVPMVHRPRVWRLLIGYAPANIKRQQSLLQRKRQEYRDGVALVFSAEHTRDIPTWHQIEIDIPRTNPLIPLYQFPLVQQSLQRILYLWAIRHPASGYVQGINDLVTPFYQTFLTEYLQRARKDDVNKLSPDVYLTHEQLLDVEADSFWCLARLLEQITDNYIHGQPGILKQVKNLGQLVKRIDSDLYDHFTQENVEFIQFAFRWMNCLLMREFSMDMVIRMWDTYLSETSLESSSSAVNDNSNAPLLLSSDTSLQNSPISAYREKSSSNNLQSKHSATASSGQTSLSEFHVFVCAAFLVKFSDKLINMDFQETITFLQNPPTKSWIESDIELLLSEAYIWQSLYKDATSHWR</sequence>
<dbReference type="InterPro" id="IPR035969">
    <property type="entry name" value="Rab-GAP_TBC_sf"/>
</dbReference>
<evidence type="ECO:0000259" key="4">
    <source>
        <dbReference type="PROSITE" id="PS50086"/>
    </source>
</evidence>
<dbReference type="PANTHER" id="PTHR22957">
    <property type="entry name" value="TBC1 DOMAIN FAMILY MEMBER GTPASE-ACTIVATING PROTEIN"/>
    <property type="match status" value="1"/>
</dbReference>
<feature type="compositionally biased region" description="Polar residues" evidence="3">
    <location>
        <begin position="1"/>
        <end position="26"/>
    </location>
</feature>
<dbReference type="Proteomes" id="UP000191144">
    <property type="component" value="Chromosome D"/>
</dbReference>
<dbReference type="Pfam" id="PF00566">
    <property type="entry name" value="RabGAP-TBC"/>
    <property type="match status" value="1"/>
</dbReference>
<reference evidence="6" key="1">
    <citation type="submission" date="2016-03" db="EMBL/GenBank/DDBJ databases">
        <authorList>
            <person name="Devillers Hugo."/>
        </authorList>
    </citation>
    <scope>NUCLEOTIDE SEQUENCE [LARGE SCALE GENOMIC DNA]</scope>
</reference>
<evidence type="ECO:0000313" key="5">
    <source>
        <dbReference type="EMBL" id="SCU85435.1"/>
    </source>
</evidence>
<dbReference type="Gene3D" id="1.10.472.80">
    <property type="entry name" value="Ypt/Rab-GAP domain of gyp1p, domain 3"/>
    <property type="match status" value="1"/>
</dbReference>
<organism evidence="5 6">
    <name type="scientific">Lachancea meyersii CBS 8951</name>
    <dbReference type="NCBI Taxonomy" id="1266667"/>
    <lineage>
        <taxon>Eukaryota</taxon>
        <taxon>Fungi</taxon>
        <taxon>Dikarya</taxon>
        <taxon>Ascomycota</taxon>
        <taxon>Saccharomycotina</taxon>
        <taxon>Saccharomycetes</taxon>
        <taxon>Saccharomycetales</taxon>
        <taxon>Saccharomycetaceae</taxon>
        <taxon>Lachancea</taxon>
    </lineage>
</organism>
<dbReference type="SMART" id="SM00164">
    <property type="entry name" value="TBC"/>
    <property type="match status" value="1"/>
</dbReference>
<protein>
    <submittedName>
        <fullName evidence="5">LAME_0D01332g1_1</fullName>
    </submittedName>
</protein>
<feature type="domain" description="Rab-GAP TBC" evidence="4">
    <location>
        <begin position="236"/>
        <end position="464"/>
    </location>
</feature>
<dbReference type="PROSITE" id="PS50086">
    <property type="entry name" value="TBC_RABGAP"/>
    <property type="match status" value="1"/>
</dbReference>
<dbReference type="SUPFAM" id="SSF47923">
    <property type="entry name" value="Ypt/Rab-GAP domain of gyp1p"/>
    <property type="match status" value="2"/>
</dbReference>
<evidence type="ECO:0000256" key="1">
    <source>
        <dbReference type="ARBA" id="ARBA00004348"/>
    </source>
</evidence>